<evidence type="ECO:0000256" key="1">
    <source>
        <dbReference type="SAM" id="Coils"/>
    </source>
</evidence>
<evidence type="ECO:0000256" key="2">
    <source>
        <dbReference type="SAM" id="MobiDB-lite"/>
    </source>
</evidence>
<dbReference type="PROSITE" id="PS50994">
    <property type="entry name" value="INTEGRASE"/>
    <property type="match status" value="1"/>
</dbReference>
<dbReference type="SUPFAM" id="SSF53098">
    <property type="entry name" value="Ribonuclease H-like"/>
    <property type="match status" value="1"/>
</dbReference>
<evidence type="ECO:0000256" key="3">
    <source>
        <dbReference type="SAM" id="SignalP"/>
    </source>
</evidence>
<feature type="region of interest" description="Disordered" evidence="2">
    <location>
        <begin position="132"/>
        <end position="153"/>
    </location>
</feature>
<feature type="region of interest" description="Disordered" evidence="2">
    <location>
        <begin position="1062"/>
        <end position="1207"/>
    </location>
</feature>
<feature type="compositionally biased region" description="Low complexity" evidence="2">
    <location>
        <begin position="1149"/>
        <end position="1161"/>
    </location>
</feature>
<keyword evidence="1" id="KW-0175">Coiled coil</keyword>
<evidence type="ECO:0000313" key="5">
    <source>
        <dbReference type="EMBL" id="EJK63769.1"/>
    </source>
</evidence>
<protein>
    <recommendedName>
        <fullName evidence="4">Integrase catalytic domain-containing protein</fullName>
    </recommendedName>
</protein>
<feature type="domain" description="Integrase catalytic" evidence="4">
    <location>
        <begin position="750"/>
        <end position="935"/>
    </location>
</feature>
<dbReference type="Proteomes" id="UP000266841">
    <property type="component" value="Unassembled WGS sequence"/>
</dbReference>
<dbReference type="eggNOG" id="KOG0017">
    <property type="taxonomic scope" value="Eukaryota"/>
</dbReference>
<dbReference type="EMBL" id="AGNL01018020">
    <property type="protein sequence ID" value="EJK63769.1"/>
    <property type="molecule type" value="Genomic_DNA"/>
</dbReference>
<keyword evidence="6" id="KW-1185">Reference proteome</keyword>
<proteinExistence type="predicted"/>
<evidence type="ECO:0000313" key="6">
    <source>
        <dbReference type="Proteomes" id="UP000266841"/>
    </source>
</evidence>
<dbReference type="InterPro" id="IPR012337">
    <property type="entry name" value="RNaseH-like_sf"/>
</dbReference>
<feature type="compositionally biased region" description="Basic residues" evidence="2">
    <location>
        <begin position="136"/>
        <end position="153"/>
    </location>
</feature>
<reference evidence="5 6" key="1">
    <citation type="journal article" date="2012" name="Genome Biol.">
        <title>Genome and low-iron response of an oceanic diatom adapted to chronic iron limitation.</title>
        <authorList>
            <person name="Lommer M."/>
            <person name="Specht M."/>
            <person name="Roy A.S."/>
            <person name="Kraemer L."/>
            <person name="Andreson R."/>
            <person name="Gutowska M.A."/>
            <person name="Wolf J."/>
            <person name="Bergner S.V."/>
            <person name="Schilhabel M.B."/>
            <person name="Klostermeier U.C."/>
            <person name="Beiko R.G."/>
            <person name="Rosenstiel P."/>
            <person name="Hippler M."/>
            <person name="Laroche J."/>
        </authorList>
    </citation>
    <scope>NUCLEOTIDE SEQUENCE [LARGE SCALE GENOMIC DNA]</scope>
    <source>
        <strain evidence="5 6">CCMP1005</strain>
    </source>
</reference>
<feature type="region of interest" description="Disordered" evidence="2">
    <location>
        <begin position="695"/>
        <end position="717"/>
    </location>
</feature>
<name>K0SFK5_THAOC</name>
<dbReference type="CDD" id="cd09272">
    <property type="entry name" value="RNase_HI_RT_Ty1"/>
    <property type="match status" value="1"/>
</dbReference>
<dbReference type="PANTHER" id="PTHR11439">
    <property type="entry name" value="GAG-POL-RELATED RETROTRANSPOSON"/>
    <property type="match status" value="1"/>
</dbReference>
<dbReference type="GO" id="GO:0003676">
    <property type="term" value="F:nucleic acid binding"/>
    <property type="evidence" value="ECO:0007669"/>
    <property type="project" value="InterPro"/>
</dbReference>
<dbReference type="InterPro" id="IPR001584">
    <property type="entry name" value="Integrase_cat-core"/>
</dbReference>
<feature type="compositionally biased region" description="Basic and acidic residues" evidence="2">
    <location>
        <begin position="1062"/>
        <end position="1109"/>
    </location>
</feature>
<comment type="caution">
    <text evidence="5">The sequence shown here is derived from an EMBL/GenBank/DDBJ whole genome shotgun (WGS) entry which is preliminary data.</text>
</comment>
<feature type="region of interest" description="Disordered" evidence="2">
    <location>
        <begin position="236"/>
        <end position="265"/>
    </location>
</feature>
<dbReference type="GO" id="GO:0015074">
    <property type="term" value="P:DNA integration"/>
    <property type="evidence" value="ECO:0007669"/>
    <property type="project" value="InterPro"/>
</dbReference>
<dbReference type="SUPFAM" id="SSF56672">
    <property type="entry name" value="DNA/RNA polymerases"/>
    <property type="match status" value="1"/>
</dbReference>
<dbReference type="PANTHER" id="PTHR11439:SF440">
    <property type="entry name" value="INTEGRASE CATALYTIC DOMAIN-CONTAINING PROTEIN"/>
    <property type="match status" value="1"/>
</dbReference>
<dbReference type="InterPro" id="IPR036397">
    <property type="entry name" value="RNaseH_sf"/>
</dbReference>
<gene>
    <name evidence="5" type="ORF">THAOC_15555</name>
</gene>
<dbReference type="InterPro" id="IPR013103">
    <property type="entry name" value="RVT_2"/>
</dbReference>
<dbReference type="Pfam" id="PF07727">
    <property type="entry name" value="RVT_2"/>
    <property type="match status" value="1"/>
</dbReference>
<feature type="chain" id="PRO_5003837120" description="Integrase catalytic domain-containing protein" evidence="3">
    <location>
        <begin position="28"/>
        <end position="1845"/>
    </location>
</feature>
<sequence length="1845" mass="208903">MPEMRRVLCQVLKWGVMFLLFVKLCLNVGPTAQKSLLLVGGAISVAVNATDDDPTPKKREKKKKRWSLSRLDRQLKHKLSYATRTAIKDAMCCAMIGALACITFQYLPILYQQLFLVATPVGSVLLLEDEDEAERRTKKKRKRKSRQRWKKPRFKSYSQLRRWRAWKKKHNAERRAAYRVTHKEYLHAKKKYKQSMKEHEAEMKREFERRKSAQKLATECELAVRRKHGRKEMKSWETESWGTCPDVEEESKTETPPSAPPEVEVVESVDTRVETVEPAVTVKPPPPAPPNIEPEPVEQVAVEVERIKTAETVEVTEDVEPPPPAPPNIEPPTAVESTAVEVEPVEVESVEVAEDVEPSPPPAPPDDVKIKSADIFTKVEEAIQSESFDSTEGRYQGPEGASRKAIENYCKFRGTTDSFLSYTRLQKKMISRRYQDAAEDTVHSLKDAQHRLQLFKMVLEARRTKGKELTRDELLKLCPLVWDTGASFGLTPFREDFIDYVECNIKVNDIKEENTVIGIGTTLHKFTLTCGSPIWLPCLSYHLPTAKIRLFSPQTYHTLYHGHSQVTGNRVTMHVDNHVIDIPIERDGANVPIVENTYVSPEEKAEIGPKVKSALPQVDRKIDFFSGFGLSMFTDCNMAVEDLDEDLFYFVPNVVSSGNINLTKGQKHLLRWQHRLGISGRRVQELMRPSHFEEANGRKTTLPSVLPAKDGSSSCSLPRNETAVLANMKRRTPKIKRETALKESEGALSREKLEVGESVAMDQYVMSHPGRLPTGYGRESRDSSLHGGTIFHDAASKAIYVSNQSRLTAPETILSKNRFEQWLWDLAHAKVQEYRSDNGVFSAAEFTAACEEDGQKQSFSGVSAQHQNAEAERAIQTIVYMARYYMVHAALHWGVDGSDDLNLWPFAIDHACTVYNLLPHRSTGLTPMEFLTTVRSDHKDIRRLHVWGCPTFVLDAKLAEDKKIPKFKMRSRMGQYLGTSRSHSSQVALVRNLHTGYVSPQWHVLFDDDFETVYSGGSSSPELETIVNGLFETSLETYVEEEYDDGELVYRPPPLDEVWLSEGERRERRKSLNDQRERRKAREEARAAESARRLRLLVPEDIRPHRDPVETTPIVYDSDSDDDSVADDSSPVPVLESEGDLWADHPSVTAGPSTPGAPTPALVEDDSPAQTNQPARRRRSQVEQLNADEYKGSRDGNLGRNRSGRSKRITAAALARAPTKVQSALRAKIKYKQSMRSRREIGDNMLSFAKTEYRSGRDTVTVDDVDVPSVDYIMNCPLSRFIHFAANECGYAGTREDLVVNWVHPFFLKAKSEASKGDNPSWKQAMNGPFKKEYWEAAVKEVETLEGMDAWEVVDKTDDMNVLQGTWAFKCKRFPDGLIKKFKARFCARGDQQLEGVDFFETYAPVVQWTTVRLMLILEVLLKLKSKQGDVTAAFLHADLNENEKVYVEMPLGFRKPGKVLKLKKTLYGLRQSPRMFWKYLTNAMIACDMEVSKIDPCLFVGDKVIAICYVDDILFWSTDEGHINDLAVKLREQGLLLEQEDDAAGFLGVNLEKTEAGLIEMKQTGLIDRVIIATGLDTKMATPKWTPCENKNPLVRDEDGDLATGEFSYASVVGMLLYLAGHTRPDIAYAVNCCARYMFNPRKSHETAVKRIARYLKATRGKGLIFKPSSELRIDCYPDADFAGLYGHEKSNDPICAKSRTGFVIKVANCPILWQSKLQTETALSTMEAEIIALAHSCRELFPVMDLVHEMGSVVGLPTEDLTTMHVSIHEDNAGALVLAETIPPDFTPRSKYYAIKTVWFREEIQKRKIKLLKIETVEQLGDMFTKGLPRATFEYLRRKMMGW</sequence>
<dbReference type="InterPro" id="IPR043502">
    <property type="entry name" value="DNA/RNA_pol_sf"/>
</dbReference>
<dbReference type="OrthoDB" id="123721at2759"/>
<accession>K0SFK5</accession>
<keyword evidence="3" id="KW-0732">Signal</keyword>
<dbReference type="Gene3D" id="3.30.420.10">
    <property type="entry name" value="Ribonuclease H-like superfamily/Ribonuclease H"/>
    <property type="match status" value="1"/>
</dbReference>
<evidence type="ECO:0000259" key="4">
    <source>
        <dbReference type="PROSITE" id="PS50994"/>
    </source>
</evidence>
<organism evidence="5 6">
    <name type="scientific">Thalassiosira oceanica</name>
    <name type="common">Marine diatom</name>
    <dbReference type="NCBI Taxonomy" id="159749"/>
    <lineage>
        <taxon>Eukaryota</taxon>
        <taxon>Sar</taxon>
        <taxon>Stramenopiles</taxon>
        <taxon>Ochrophyta</taxon>
        <taxon>Bacillariophyta</taxon>
        <taxon>Coscinodiscophyceae</taxon>
        <taxon>Thalassiosirophycidae</taxon>
        <taxon>Thalassiosirales</taxon>
        <taxon>Thalassiosiraceae</taxon>
        <taxon>Thalassiosira</taxon>
    </lineage>
</organism>
<feature type="coiled-coil region" evidence="1">
    <location>
        <begin position="182"/>
        <end position="216"/>
    </location>
</feature>
<feature type="signal peptide" evidence="3">
    <location>
        <begin position="1"/>
        <end position="27"/>
    </location>
</feature>